<feature type="transmembrane region" description="Helical" evidence="11">
    <location>
        <begin position="281"/>
        <end position="300"/>
    </location>
</feature>
<dbReference type="Gene3D" id="1.20.1070.10">
    <property type="entry name" value="Rhodopsin 7-helix transmembrane proteins"/>
    <property type="match status" value="1"/>
</dbReference>
<keyword evidence="8 10" id="KW-0675">Receptor</keyword>
<dbReference type="InterPro" id="IPR050516">
    <property type="entry name" value="Olfactory_GPCR"/>
</dbReference>
<evidence type="ECO:0000256" key="4">
    <source>
        <dbReference type="ARBA" id="ARBA00022725"/>
    </source>
</evidence>
<evidence type="ECO:0000259" key="12">
    <source>
        <dbReference type="PROSITE" id="PS50262"/>
    </source>
</evidence>
<feature type="transmembrane region" description="Helical" evidence="11">
    <location>
        <begin position="70"/>
        <end position="89"/>
    </location>
</feature>
<gene>
    <name evidence="14" type="primary">LOC107120091</name>
</gene>
<comment type="similarity">
    <text evidence="10">Belongs to the G-protein coupled receptor 1 family.</text>
</comment>
<dbReference type="Proteomes" id="UP000694871">
    <property type="component" value="Unplaced"/>
</dbReference>
<dbReference type="PRINTS" id="PR00237">
    <property type="entry name" value="GPCRRHODOPSN"/>
</dbReference>
<organism evidence="13 14">
    <name type="scientific">Gekko japonicus</name>
    <name type="common">Schlegel's Japanese gecko</name>
    <dbReference type="NCBI Taxonomy" id="146911"/>
    <lineage>
        <taxon>Eukaryota</taxon>
        <taxon>Metazoa</taxon>
        <taxon>Chordata</taxon>
        <taxon>Craniata</taxon>
        <taxon>Vertebrata</taxon>
        <taxon>Euteleostomi</taxon>
        <taxon>Lepidosauria</taxon>
        <taxon>Squamata</taxon>
        <taxon>Bifurcata</taxon>
        <taxon>Gekkota</taxon>
        <taxon>Gekkonidae</taxon>
        <taxon>Gekkoninae</taxon>
        <taxon>Gekko</taxon>
    </lineage>
</organism>
<feature type="transmembrane region" description="Helical" evidence="11">
    <location>
        <begin position="246"/>
        <end position="269"/>
    </location>
</feature>
<dbReference type="RefSeq" id="XP_015278221.1">
    <property type="nucleotide sequence ID" value="XM_015422735.1"/>
</dbReference>
<proteinExistence type="inferred from homology"/>
<keyword evidence="4 11" id="KW-0552">Olfaction</keyword>
<evidence type="ECO:0000256" key="5">
    <source>
        <dbReference type="ARBA" id="ARBA00022989"/>
    </source>
</evidence>
<evidence type="ECO:0000256" key="8">
    <source>
        <dbReference type="ARBA" id="ARBA00023170"/>
    </source>
</evidence>
<feature type="transmembrane region" description="Helical" evidence="11">
    <location>
        <begin position="109"/>
        <end position="128"/>
    </location>
</feature>
<reference evidence="14" key="1">
    <citation type="submission" date="2025-08" db="UniProtKB">
        <authorList>
            <consortium name="RefSeq"/>
        </authorList>
    </citation>
    <scope>IDENTIFICATION</scope>
</reference>
<evidence type="ECO:0000256" key="1">
    <source>
        <dbReference type="ARBA" id="ARBA00004651"/>
    </source>
</evidence>
<keyword evidence="6 10" id="KW-0297">G-protein coupled receptor</keyword>
<accession>A0ABM1KWY4</accession>
<keyword evidence="7 11" id="KW-0472">Membrane</keyword>
<evidence type="ECO:0000256" key="7">
    <source>
        <dbReference type="ARBA" id="ARBA00023136"/>
    </source>
</evidence>
<feature type="transmembrane region" description="Helical" evidence="11">
    <location>
        <begin position="216"/>
        <end position="234"/>
    </location>
</feature>
<evidence type="ECO:0000256" key="2">
    <source>
        <dbReference type="ARBA" id="ARBA00022475"/>
    </source>
</evidence>
<feature type="domain" description="G-protein coupled receptors family 1 profile" evidence="12">
    <location>
        <begin position="49"/>
        <end position="298"/>
    </location>
</feature>
<evidence type="ECO:0000313" key="13">
    <source>
        <dbReference type="Proteomes" id="UP000694871"/>
    </source>
</evidence>
<keyword evidence="13" id="KW-1185">Reference proteome</keyword>
<keyword evidence="2 11" id="KW-1003">Cell membrane</keyword>
<comment type="subcellular location">
    <subcellularLocation>
        <location evidence="1 11">Cell membrane</location>
        <topology evidence="1 11">Multi-pass membrane protein</topology>
    </subcellularLocation>
</comment>
<evidence type="ECO:0000256" key="6">
    <source>
        <dbReference type="ARBA" id="ARBA00023040"/>
    </source>
</evidence>
<keyword evidence="3 10" id="KW-0812">Transmembrane</keyword>
<keyword evidence="9 10" id="KW-0807">Transducer</keyword>
<dbReference type="CDD" id="cd15911">
    <property type="entry name" value="7tmA_OR11A-like"/>
    <property type="match status" value="1"/>
</dbReference>
<dbReference type="PROSITE" id="PS00237">
    <property type="entry name" value="G_PROTEIN_RECEP_F1_1"/>
    <property type="match status" value="1"/>
</dbReference>
<feature type="transmembrane region" description="Helical" evidence="11">
    <location>
        <begin position="148"/>
        <end position="172"/>
    </location>
</feature>
<name>A0ABM1KWY4_GEKJA</name>
<evidence type="ECO:0000256" key="3">
    <source>
        <dbReference type="ARBA" id="ARBA00022692"/>
    </source>
</evidence>
<dbReference type="PRINTS" id="PR00245">
    <property type="entry name" value="OLFACTORYR"/>
</dbReference>
<evidence type="ECO:0000256" key="9">
    <source>
        <dbReference type="ARBA" id="ARBA00023224"/>
    </source>
</evidence>
<sequence length="324" mass="36496">MLYSLQQIQNATNLTANTILILLGFSDHPDLQTLLFLAFLTIYMLTVAGNLVIIVLVVNDVRLHTPMYFFLGNLSCLEICYTSTILPRLLFSLLTGDRTISVHGCIMQYHFFGVLASTECYLLAVMSYDRYLAICKPLRYTSLMNSRVCISLITFSWVSGLLNVSIVTSLLWKLMFCGPNKMEHFFCDLSPVLKLSCSDTHLAELVNFVFASINTLPPFLLTLISYVNIIGTILQMKTKASRQKAFSTCSSHLMVVMLFYGSLICVYVLPETGALKGLHKTFSLFYTVFTPMLNPLIYSLRNREVKAAFLRTATKIINVARTLC</sequence>
<dbReference type="Pfam" id="PF13853">
    <property type="entry name" value="7tm_4"/>
    <property type="match status" value="1"/>
</dbReference>
<dbReference type="PANTHER" id="PTHR26452">
    <property type="entry name" value="OLFACTORY RECEPTOR"/>
    <property type="match status" value="1"/>
</dbReference>
<protein>
    <recommendedName>
        <fullName evidence="11">Olfactory receptor</fullName>
    </recommendedName>
</protein>
<dbReference type="InterPro" id="IPR000276">
    <property type="entry name" value="GPCR_Rhodpsn"/>
</dbReference>
<feature type="transmembrane region" description="Helical" evidence="11">
    <location>
        <begin position="34"/>
        <end position="58"/>
    </location>
</feature>
<evidence type="ECO:0000313" key="14">
    <source>
        <dbReference type="RefSeq" id="XP_015278221.1"/>
    </source>
</evidence>
<dbReference type="GeneID" id="107120091"/>
<keyword evidence="5 11" id="KW-1133">Transmembrane helix</keyword>
<evidence type="ECO:0000256" key="10">
    <source>
        <dbReference type="RuleBase" id="RU000688"/>
    </source>
</evidence>
<dbReference type="SUPFAM" id="SSF81321">
    <property type="entry name" value="Family A G protein-coupled receptor-like"/>
    <property type="match status" value="1"/>
</dbReference>
<dbReference type="PROSITE" id="PS50262">
    <property type="entry name" value="G_PROTEIN_RECEP_F1_2"/>
    <property type="match status" value="1"/>
</dbReference>
<dbReference type="InterPro" id="IPR000725">
    <property type="entry name" value="Olfact_rcpt"/>
</dbReference>
<evidence type="ECO:0000256" key="11">
    <source>
        <dbReference type="RuleBase" id="RU363047"/>
    </source>
</evidence>
<keyword evidence="11" id="KW-0716">Sensory transduction</keyword>
<dbReference type="InterPro" id="IPR017452">
    <property type="entry name" value="GPCR_Rhodpsn_7TM"/>
</dbReference>